<dbReference type="InterPro" id="IPR011330">
    <property type="entry name" value="Glyco_hydro/deAcase_b/a-brl"/>
</dbReference>
<evidence type="ECO:0000313" key="4">
    <source>
        <dbReference type="EMBL" id="GAA5481102.1"/>
    </source>
</evidence>
<sequence>MKGSIFAPRTGKTFSTALKFPLSEMPGVAHPIRAMFRVALFLLLATRMLVAVPLPAGDDGVRVAVLGYHDFSETEPQTEMLIRTSKFREQMQALQDLGIPVIAMQDFEAWRRGEKKIPKQCAVITIDDGWKAVYTDAYPILKEFGYPFTLFLYKNYIDGGGKALTSAMIEEMQQHGASIGSHSVSHPYPATVKKHFREGPAAYEKFLRTEFGESKEYLESKFHQPVTTFAYPGGYHTQEMYPIAHELGYRHLFTVIPDKVTRDSDDLQLPRYVVLGTHDHIFDLAVRFGAGASSPLLSSQPLPYPVTPEPGAMIENRTPVLSANLAGVQDLDPKSLTMKVAGFGQVPATFDAEAGKLQWKINRPLRAETCQVLVSWKNKAGKAVEEPLRWTFRLDPEGSYMPLN</sequence>
<comment type="caution">
    <text evidence="4">The sequence shown here is derived from an EMBL/GenBank/DDBJ whole genome shotgun (WGS) entry which is preliminary data.</text>
</comment>
<dbReference type="CDD" id="cd10973">
    <property type="entry name" value="CE4_DAC_u4_5s"/>
    <property type="match status" value="1"/>
</dbReference>
<name>A0ABP9UKB8_9BACT</name>
<reference evidence="4 5" key="1">
    <citation type="submission" date="2024-02" db="EMBL/GenBank/DDBJ databases">
        <title>Haloferula sargassicola NBRC 104335.</title>
        <authorList>
            <person name="Ichikawa N."/>
            <person name="Katano-Makiyama Y."/>
            <person name="Hidaka K."/>
        </authorList>
    </citation>
    <scope>NUCLEOTIDE SEQUENCE [LARGE SCALE GENOMIC DNA]</scope>
    <source>
        <strain evidence="4 5">NBRC 104335</strain>
    </source>
</reference>
<dbReference type="InterPro" id="IPR002509">
    <property type="entry name" value="NODB_dom"/>
</dbReference>
<proteinExistence type="predicted"/>
<evidence type="ECO:0000256" key="1">
    <source>
        <dbReference type="ARBA" id="ARBA00004613"/>
    </source>
</evidence>
<accession>A0ABP9UKB8</accession>
<comment type="subcellular location">
    <subcellularLocation>
        <location evidence="1">Secreted</location>
    </subcellularLocation>
</comment>
<dbReference type="Proteomes" id="UP001476282">
    <property type="component" value="Unassembled WGS sequence"/>
</dbReference>
<feature type="domain" description="NodB homology" evidence="3">
    <location>
        <begin position="120"/>
        <end position="339"/>
    </location>
</feature>
<dbReference type="SUPFAM" id="SSF88713">
    <property type="entry name" value="Glycoside hydrolase/deacetylase"/>
    <property type="match status" value="1"/>
</dbReference>
<dbReference type="Pfam" id="PF01522">
    <property type="entry name" value="Polysacc_deac_1"/>
    <property type="match status" value="1"/>
</dbReference>
<keyword evidence="2" id="KW-0732">Signal</keyword>
<dbReference type="RefSeq" id="WP_353565257.1">
    <property type="nucleotide sequence ID" value="NZ_BAABRI010000001.1"/>
</dbReference>
<dbReference type="PROSITE" id="PS51677">
    <property type="entry name" value="NODB"/>
    <property type="match status" value="1"/>
</dbReference>
<keyword evidence="5" id="KW-1185">Reference proteome</keyword>
<dbReference type="Gene3D" id="3.20.20.370">
    <property type="entry name" value="Glycoside hydrolase/deacetylase"/>
    <property type="match status" value="1"/>
</dbReference>
<evidence type="ECO:0000256" key="2">
    <source>
        <dbReference type="ARBA" id="ARBA00022729"/>
    </source>
</evidence>
<dbReference type="PANTHER" id="PTHR34216:SF3">
    <property type="entry name" value="POLY-BETA-1,6-N-ACETYL-D-GLUCOSAMINE N-DEACETYLASE"/>
    <property type="match status" value="1"/>
</dbReference>
<evidence type="ECO:0000259" key="3">
    <source>
        <dbReference type="PROSITE" id="PS51677"/>
    </source>
</evidence>
<organism evidence="4 5">
    <name type="scientific">Haloferula sargassicola</name>
    <dbReference type="NCBI Taxonomy" id="490096"/>
    <lineage>
        <taxon>Bacteria</taxon>
        <taxon>Pseudomonadati</taxon>
        <taxon>Verrucomicrobiota</taxon>
        <taxon>Verrucomicrobiia</taxon>
        <taxon>Verrucomicrobiales</taxon>
        <taxon>Verrucomicrobiaceae</taxon>
        <taxon>Haloferula</taxon>
    </lineage>
</organism>
<evidence type="ECO:0000313" key="5">
    <source>
        <dbReference type="Proteomes" id="UP001476282"/>
    </source>
</evidence>
<dbReference type="PANTHER" id="PTHR34216">
    <property type="match status" value="1"/>
</dbReference>
<dbReference type="EMBL" id="BAABRI010000001">
    <property type="protein sequence ID" value="GAA5481102.1"/>
    <property type="molecule type" value="Genomic_DNA"/>
</dbReference>
<gene>
    <name evidence="4" type="ORF">Hsar01_00308</name>
</gene>
<dbReference type="InterPro" id="IPR051398">
    <property type="entry name" value="Polysacch_Deacetylase"/>
</dbReference>
<protein>
    <recommendedName>
        <fullName evidence="3">NodB homology domain-containing protein</fullName>
    </recommendedName>
</protein>